<dbReference type="InterPro" id="IPR002781">
    <property type="entry name" value="TM_pro_TauE-like"/>
</dbReference>
<keyword evidence="5 8" id="KW-0812">Transmembrane</keyword>
<keyword evidence="3" id="KW-0813">Transport</keyword>
<evidence type="ECO:0000256" key="5">
    <source>
        <dbReference type="ARBA" id="ARBA00022692"/>
    </source>
</evidence>
<feature type="transmembrane region" description="Helical" evidence="8">
    <location>
        <begin position="195"/>
        <end position="217"/>
    </location>
</feature>
<feature type="transmembrane region" description="Helical" evidence="8">
    <location>
        <begin position="30"/>
        <end position="49"/>
    </location>
</feature>
<keyword evidence="7 8" id="KW-0472">Membrane</keyword>
<evidence type="ECO:0000256" key="6">
    <source>
        <dbReference type="ARBA" id="ARBA00022989"/>
    </source>
</evidence>
<dbReference type="GO" id="GO:0005886">
    <property type="term" value="C:plasma membrane"/>
    <property type="evidence" value="ECO:0007669"/>
    <property type="project" value="UniProtKB-SubCell"/>
</dbReference>
<evidence type="ECO:0000256" key="1">
    <source>
        <dbReference type="ARBA" id="ARBA00004651"/>
    </source>
</evidence>
<gene>
    <name evidence="9" type="ORF">EB1_22920</name>
</gene>
<dbReference type="AlphaFoldDB" id="A0A511NI68"/>
<feature type="transmembrane region" description="Helical" evidence="8">
    <location>
        <begin position="70"/>
        <end position="89"/>
    </location>
</feature>
<dbReference type="PANTHER" id="PTHR30269">
    <property type="entry name" value="TRANSMEMBRANE PROTEIN YFCA"/>
    <property type="match status" value="1"/>
</dbReference>
<dbReference type="EMBL" id="BJXC01000016">
    <property type="protein sequence ID" value="GEM52502.1"/>
    <property type="molecule type" value="Genomic_DNA"/>
</dbReference>
<accession>A0A511NI68</accession>
<keyword evidence="4 8" id="KW-1003">Cell membrane</keyword>
<evidence type="ECO:0000256" key="2">
    <source>
        <dbReference type="ARBA" id="ARBA00009142"/>
    </source>
</evidence>
<dbReference type="GeneID" id="84651313"/>
<dbReference type="InterPro" id="IPR052017">
    <property type="entry name" value="TSUP"/>
</dbReference>
<dbReference type="Proteomes" id="UP000321245">
    <property type="component" value="Unassembled WGS sequence"/>
</dbReference>
<evidence type="ECO:0000256" key="8">
    <source>
        <dbReference type="RuleBase" id="RU363041"/>
    </source>
</evidence>
<comment type="caution">
    <text evidence="9">The sequence shown here is derived from an EMBL/GenBank/DDBJ whole genome shotgun (WGS) entry which is preliminary data.</text>
</comment>
<comment type="similarity">
    <text evidence="2 8">Belongs to the 4-toluene sulfonate uptake permease (TSUP) (TC 2.A.102) family.</text>
</comment>
<protein>
    <recommendedName>
        <fullName evidence="8">Probable membrane transporter protein</fullName>
    </recommendedName>
</protein>
<evidence type="ECO:0000256" key="4">
    <source>
        <dbReference type="ARBA" id="ARBA00022475"/>
    </source>
</evidence>
<sequence>MIFTVFLLFIGSILAFWISAICGGGASLILIPILNLIIPTSIVPFSLTIGTFTSSASRIAAFRKSVHWKIFFWFVPFSIPAVLIGAYFIKFINPIYLQIIVAVLLIANVPQLFLNKKQQDKEEKPSPKYILALVGFLAGFVSGITGAIGLLFNRFYLKYGLTKEEIIATRAANEIILHIIKLVIYILLGLYSRNALLLGLTIAFASIISSYTVKYILPLFSDFAFRKVGYAAMVISGITLFYSSAQKIIQQDKVQLTTTNKGDKNETALKWRNSDFVLEYSLDGEFEIERPIEPQELPKNLLEKYNKISPNYDKINLEKVFKIGEESYEFYCYKGSVLTKLEF</sequence>
<dbReference type="PANTHER" id="PTHR30269:SF37">
    <property type="entry name" value="MEMBRANE TRANSPORTER PROTEIN"/>
    <property type="match status" value="1"/>
</dbReference>
<evidence type="ECO:0000256" key="7">
    <source>
        <dbReference type="ARBA" id="ARBA00023136"/>
    </source>
</evidence>
<dbReference type="RefSeq" id="WP_019976745.1">
    <property type="nucleotide sequence ID" value="NZ_BJXC01000016.1"/>
</dbReference>
<dbReference type="OrthoDB" id="8421744at2"/>
<comment type="subcellular location">
    <subcellularLocation>
        <location evidence="1 8">Cell membrane</location>
        <topology evidence="1 8">Multi-pass membrane protein</topology>
    </subcellularLocation>
</comment>
<feature type="transmembrane region" description="Helical" evidence="8">
    <location>
        <begin position="129"/>
        <end position="151"/>
    </location>
</feature>
<organism evidence="9 10">
    <name type="scientific">Empedobacter brevis NBRC 14943 = ATCC 43319</name>
    <dbReference type="NCBI Taxonomy" id="1218108"/>
    <lineage>
        <taxon>Bacteria</taxon>
        <taxon>Pseudomonadati</taxon>
        <taxon>Bacteroidota</taxon>
        <taxon>Flavobacteriia</taxon>
        <taxon>Flavobacteriales</taxon>
        <taxon>Weeksellaceae</taxon>
        <taxon>Empedobacter</taxon>
    </lineage>
</organism>
<reference evidence="9 10" key="1">
    <citation type="submission" date="2019-07" db="EMBL/GenBank/DDBJ databases">
        <title>Whole genome shotgun sequence of Empedobacter brevis NBRC 14943.</title>
        <authorList>
            <person name="Hosoyama A."/>
            <person name="Uohara A."/>
            <person name="Ohji S."/>
            <person name="Ichikawa N."/>
        </authorList>
    </citation>
    <scope>NUCLEOTIDE SEQUENCE [LARGE SCALE GENOMIC DNA]</scope>
    <source>
        <strain evidence="9 10">NBRC 14943</strain>
    </source>
</reference>
<feature type="transmembrane region" description="Helical" evidence="8">
    <location>
        <begin position="95"/>
        <end position="114"/>
    </location>
</feature>
<feature type="transmembrane region" description="Helical" evidence="8">
    <location>
        <begin position="171"/>
        <end position="188"/>
    </location>
</feature>
<keyword evidence="6 8" id="KW-1133">Transmembrane helix</keyword>
<evidence type="ECO:0000256" key="3">
    <source>
        <dbReference type="ARBA" id="ARBA00022448"/>
    </source>
</evidence>
<dbReference type="Pfam" id="PF01925">
    <property type="entry name" value="TauE"/>
    <property type="match status" value="1"/>
</dbReference>
<name>A0A511NI68_9FLAO</name>
<evidence type="ECO:0000313" key="10">
    <source>
        <dbReference type="Proteomes" id="UP000321245"/>
    </source>
</evidence>
<feature type="transmembrane region" description="Helical" evidence="8">
    <location>
        <begin position="223"/>
        <end position="243"/>
    </location>
</feature>
<evidence type="ECO:0000313" key="9">
    <source>
        <dbReference type="EMBL" id="GEM52502.1"/>
    </source>
</evidence>
<keyword evidence="10" id="KW-1185">Reference proteome</keyword>
<dbReference type="STRING" id="1218108.GCA_000382425_03275"/>
<proteinExistence type="inferred from homology"/>